<evidence type="ECO:0000313" key="3">
    <source>
        <dbReference type="Proteomes" id="UP000647339"/>
    </source>
</evidence>
<dbReference type="InterPro" id="IPR048911">
    <property type="entry name" value="Bflower"/>
</dbReference>
<dbReference type="Proteomes" id="UP000647339">
    <property type="component" value="Unassembled WGS sequence"/>
</dbReference>
<evidence type="ECO:0000259" key="1">
    <source>
        <dbReference type="Pfam" id="PF21784"/>
    </source>
</evidence>
<comment type="caution">
    <text evidence="2">The sequence shown here is derived from an EMBL/GenBank/DDBJ whole genome shotgun (WGS) entry which is preliminary data.</text>
</comment>
<name>A0ABQ1V8Z4_9BACT</name>
<accession>A0ABQ1V8Z4</accession>
<dbReference type="EMBL" id="BMIU01000020">
    <property type="protein sequence ID" value="GGF43094.1"/>
    <property type="molecule type" value="Genomic_DNA"/>
</dbReference>
<proteinExistence type="predicted"/>
<organism evidence="2 3">
    <name type="scientific">Echinicola rosea</name>
    <dbReference type="NCBI Taxonomy" id="1807691"/>
    <lineage>
        <taxon>Bacteria</taxon>
        <taxon>Pseudomonadati</taxon>
        <taxon>Bacteroidota</taxon>
        <taxon>Cytophagia</taxon>
        <taxon>Cytophagales</taxon>
        <taxon>Cyclobacteriaceae</taxon>
        <taxon>Echinicola</taxon>
    </lineage>
</organism>
<feature type="domain" description="4-fold beta flower" evidence="1">
    <location>
        <begin position="3"/>
        <end position="116"/>
    </location>
</feature>
<dbReference type="Pfam" id="PF21784">
    <property type="entry name" value="Bflower"/>
    <property type="match status" value="1"/>
</dbReference>
<dbReference type="RefSeq" id="WP_015268148.1">
    <property type="nucleotide sequence ID" value="NZ_BMIU01000020.1"/>
</dbReference>
<reference evidence="3" key="1">
    <citation type="journal article" date="2019" name="Int. J. Syst. Evol. Microbiol.">
        <title>The Global Catalogue of Microorganisms (GCM) 10K type strain sequencing project: providing services to taxonomists for standard genome sequencing and annotation.</title>
        <authorList>
            <consortium name="The Broad Institute Genomics Platform"/>
            <consortium name="The Broad Institute Genome Sequencing Center for Infectious Disease"/>
            <person name="Wu L."/>
            <person name="Ma J."/>
        </authorList>
    </citation>
    <scope>NUCLEOTIDE SEQUENCE [LARGE SCALE GENOMIC DNA]</scope>
    <source>
        <strain evidence="3">CGMCC 1.15407</strain>
    </source>
</reference>
<evidence type="ECO:0000313" key="2">
    <source>
        <dbReference type="EMBL" id="GGF43094.1"/>
    </source>
</evidence>
<sequence length="121" mass="14084">MQETLFDRNGNAIAYVDYDDENTIYLWNGKPAAYLDDDKRIYGFNGKHLGWYENGVIWNLSGEKNGFNDSALPVFAKFEPFKSFKKFKPFKSFKQFAKTKPYYKTNTSKESLSQFLMNGAK</sequence>
<protein>
    <recommendedName>
        <fullName evidence="1">4-fold beta flower domain-containing protein</fullName>
    </recommendedName>
</protein>
<gene>
    <name evidence="2" type="ORF">GCM10011339_34490</name>
</gene>
<keyword evidence="3" id="KW-1185">Reference proteome</keyword>